<keyword evidence="3" id="KW-1133">Transmembrane helix</keyword>
<keyword evidence="3" id="KW-0472">Membrane</keyword>
<feature type="region of interest" description="Disordered" evidence="2">
    <location>
        <begin position="485"/>
        <end position="504"/>
    </location>
</feature>
<evidence type="ECO:0000256" key="3">
    <source>
        <dbReference type="SAM" id="Phobius"/>
    </source>
</evidence>
<dbReference type="Proteomes" id="UP000685013">
    <property type="component" value="Chromosome 7"/>
</dbReference>
<dbReference type="PANTHER" id="PTHR35490">
    <property type="entry name" value="BACTERIOPHAGE N4 ADSORPTION B PROTEIN"/>
    <property type="match status" value="1"/>
</dbReference>
<name>A0AAV6ND41_9ROSI</name>
<keyword evidence="1" id="KW-0175">Coiled coil</keyword>
<evidence type="ECO:0000313" key="5">
    <source>
        <dbReference type="Proteomes" id="UP000685013"/>
    </source>
</evidence>
<proteinExistence type="predicted"/>
<feature type="compositionally biased region" description="Basic and acidic residues" evidence="2">
    <location>
        <begin position="495"/>
        <end position="504"/>
    </location>
</feature>
<protein>
    <recommendedName>
        <fullName evidence="6">Netrin receptor DCC</fullName>
    </recommendedName>
</protein>
<keyword evidence="5" id="KW-1185">Reference proteome</keyword>
<gene>
    <name evidence="4" type="ORF">SDJN03_11369</name>
</gene>
<accession>A0AAV6ND41</accession>
<dbReference type="EMBL" id="JAGKQH010000007">
    <property type="protein sequence ID" value="KAG6594816.1"/>
    <property type="molecule type" value="Genomic_DNA"/>
</dbReference>
<dbReference type="PANTHER" id="PTHR35490:SF2">
    <property type="entry name" value="BACTERIOPHAGE N4 ADSORPTION B PROTEIN"/>
    <property type="match status" value="1"/>
</dbReference>
<feature type="region of interest" description="Disordered" evidence="2">
    <location>
        <begin position="1"/>
        <end position="23"/>
    </location>
</feature>
<organism evidence="4 5">
    <name type="scientific">Cucurbita argyrosperma subsp. sororia</name>
    <dbReference type="NCBI Taxonomy" id="37648"/>
    <lineage>
        <taxon>Eukaryota</taxon>
        <taxon>Viridiplantae</taxon>
        <taxon>Streptophyta</taxon>
        <taxon>Embryophyta</taxon>
        <taxon>Tracheophyta</taxon>
        <taxon>Spermatophyta</taxon>
        <taxon>Magnoliopsida</taxon>
        <taxon>eudicotyledons</taxon>
        <taxon>Gunneridae</taxon>
        <taxon>Pentapetalae</taxon>
        <taxon>rosids</taxon>
        <taxon>fabids</taxon>
        <taxon>Cucurbitales</taxon>
        <taxon>Cucurbitaceae</taxon>
        <taxon>Cucurbiteae</taxon>
        <taxon>Cucurbita</taxon>
    </lineage>
</organism>
<evidence type="ECO:0000256" key="1">
    <source>
        <dbReference type="SAM" id="Coils"/>
    </source>
</evidence>
<reference evidence="4 5" key="1">
    <citation type="journal article" date="2021" name="Hortic Res">
        <title>The domestication of Cucurbita argyrosperma as revealed by the genome of its wild relative.</title>
        <authorList>
            <person name="Barrera-Redondo J."/>
            <person name="Sanchez-de la Vega G."/>
            <person name="Aguirre-Liguori J.A."/>
            <person name="Castellanos-Morales G."/>
            <person name="Gutierrez-Guerrero Y.T."/>
            <person name="Aguirre-Dugua X."/>
            <person name="Aguirre-Planter E."/>
            <person name="Tenaillon M.I."/>
            <person name="Lira-Saade R."/>
            <person name="Eguiarte L.E."/>
        </authorList>
    </citation>
    <scope>NUCLEOTIDE SEQUENCE [LARGE SCALE GENOMIC DNA]</scope>
    <source>
        <strain evidence="4">JBR-2021</strain>
    </source>
</reference>
<feature type="non-terminal residue" evidence="4">
    <location>
        <position position="1"/>
    </location>
</feature>
<feature type="coiled-coil region" evidence="1">
    <location>
        <begin position="326"/>
        <end position="353"/>
    </location>
</feature>
<evidence type="ECO:0008006" key="6">
    <source>
        <dbReference type="Google" id="ProtNLM"/>
    </source>
</evidence>
<feature type="transmembrane region" description="Helical" evidence="3">
    <location>
        <begin position="459"/>
        <end position="482"/>
    </location>
</feature>
<keyword evidence="3" id="KW-0812">Transmembrane</keyword>
<evidence type="ECO:0000256" key="2">
    <source>
        <dbReference type="SAM" id="MobiDB-lite"/>
    </source>
</evidence>
<sequence>MPVSGTGKKGKKEQEKGESGGVGVGGFVIGDFVGCSNKGIMPTFTTIALDRLLEPGTSKSVDKPLPKHMPALTFNRAPTTNLERRNSASAAERKVQRPQIKPALYTTPEATPLPDSPSSFPPSPYIVNHKRRGPRLLKSFSEDVVSSHQKMNDNDIGNVNVNVNVNGSDSNDVKLSEGASVTVDLPIPNKDGHRNGLDCATNSNVGQNGSVDGDHGATAVQHGSNHTNNGSTMTVSNDVAREKDSLKVVVPTLDSLGDAEDFFDPQDSLSVASNTDGEDNGYERSAKFCTPMGEFYDAWEEMSSDGLPHPSISVIEAELREMRLSLLMELEKRKQAEEALDNLRGQWQRLREHLSLVGLTLPSDPTVATNGNLLYSDPAEELCQQVNIARFVSGSIGRGIARAEVETEMEAQLEAKNFEIARLLDRLHYYEAVNHEMSQRNQEAVDLARRERLRRKRRLRWMWGSVATAITLGTAVLAWSYLPSGKDSSSMNDSKATEHDDATD</sequence>
<comment type="caution">
    <text evidence="4">The sequence shown here is derived from an EMBL/GenBank/DDBJ whole genome shotgun (WGS) entry which is preliminary data.</text>
</comment>
<dbReference type="AlphaFoldDB" id="A0AAV6ND41"/>
<evidence type="ECO:0000313" key="4">
    <source>
        <dbReference type="EMBL" id="KAG6594816.1"/>
    </source>
</evidence>